<dbReference type="InterPro" id="IPR011992">
    <property type="entry name" value="EF-hand-dom_pair"/>
</dbReference>
<dbReference type="Proteomes" id="UP001408356">
    <property type="component" value="Unassembled WGS sequence"/>
</dbReference>
<dbReference type="CDD" id="cd00052">
    <property type="entry name" value="EH"/>
    <property type="match status" value="1"/>
</dbReference>
<feature type="region of interest" description="Disordered" evidence="1">
    <location>
        <begin position="1"/>
        <end position="467"/>
    </location>
</feature>
<feature type="domain" description="EH" evidence="2">
    <location>
        <begin position="600"/>
        <end position="682"/>
    </location>
</feature>
<feature type="compositionally biased region" description="Polar residues" evidence="1">
    <location>
        <begin position="67"/>
        <end position="83"/>
    </location>
</feature>
<feature type="compositionally biased region" description="Low complexity" evidence="1">
    <location>
        <begin position="485"/>
        <end position="496"/>
    </location>
</feature>
<feature type="compositionally biased region" description="Polar residues" evidence="1">
    <location>
        <begin position="7"/>
        <end position="21"/>
    </location>
</feature>
<evidence type="ECO:0000313" key="4">
    <source>
        <dbReference type="Proteomes" id="UP001408356"/>
    </source>
</evidence>
<feature type="compositionally biased region" description="Basic residues" evidence="1">
    <location>
        <begin position="531"/>
        <end position="554"/>
    </location>
</feature>
<feature type="compositionally biased region" description="Polar residues" evidence="1">
    <location>
        <begin position="398"/>
        <end position="411"/>
    </location>
</feature>
<dbReference type="SUPFAM" id="SSF47473">
    <property type="entry name" value="EF-hand"/>
    <property type="match status" value="1"/>
</dbReference>
<feature type="compositionally biased region" description="Polar residues" evidence="1">
    <location>
        <begin position="575"/>
        <end position="586"/>
    </location>
</feature>
<gene>
    <name evidence="3" type="ORF">SUNI508_08429</name>
</gene>
<comment type="caution">
    <text evidence="3">The sequence shown here is derived from an EMBL/GenBank/DDBJ whole genome shotgun (WGS) entry which is preliminary data.</text>
</comment>
<sequence length="698" mass="75711">MHMQRPGTPNNPGRRLPNSSPAHDASAYQTALRGASLAFQKTGPSPGPSSAANASRTNGALIAATRISRQTTGNSIQDGSRGSPSIDYGAVSQRLTQLQSGQHQSSQNSNTALLKPPGGGRPNMGADPRSPSFIAATLAASRSGSPSPSQLPHAHAYAHQAATRVKRNNSTASSVPSLDLATDTTPIPPTNALISMFEKNKDGNSTSNNTDPVKKEPKLPPFTPPRAALQARQPEASPSRLASTLAWEQGASPPASIKELKRDAPQQAYTVALESKKRPPTPPTTRTSKPKRQSTGEPAKVIAKSKPRASTPPRPISRGDTVILSPQPRRAASHRMVRREISPEKETTPIPKKPPPPVVKPKPRPRSIHEAPSRPIAIPTRLKTAVSPRRRRSSASSNDTFVSASSVQTPIPRSPDRGRSPAQAFGAPPELPRRVRPSSAHSMITPNTFQRRNPVAPPPRRAHRSSNATLNTLADATMAGILASSRAPLSSSAASSPRPPSLPPPRKQTPHMRQTLRKPPSSSDDEESKWKARHRTKPLQSKKKHAHHEGARRRWREEITERERRRYEGVWASNRGSLLDSSSPETNAPGRANGTPPRFISSSPAMNDGDVVVNVIVRDLWSRSRLPIDELAEVWDLVDRTGRGMLDKVEFVVGMWLIDQRLRGRKIPQKVSDSVWASARGVSIKGPPKEKMKVKHKH</sequence>
<feature type="region of interest" description="Disordered" evidence="1">
    <location>
        <begin position="575"/>
        <end position="603"/>
    </location>
</feature>
<protein>
    <recommendedName>
        <fullName evidence="2">EH domain-containing protein</fullName>
    </recommendedName>
</protein>
<dbReference type="Gene3D" id="1.10.238.10">
    <property type="entry name" value="EF-hand"/>
    <property type="match status" value="1"/>
</dbReference>
<evidence type="ECO:0000259" key="2">
    <source>
        <dbReference type="PROSITE" id="PS50031"/>
    </source>
</evidence>
<feature type="region of interest" description="Disordered" evidence="1">
    <location>
        <begin position="485"/>
        <end position="555"/>
    </location>
</feature>
<evidence type="ECO:0000313" key="3">
    <source>
        <dbReference type="EMBL" id="KAK9418000.1"/>
    </source>
</evidence>
<dbReference type="Pfam" id="PF12763">
    <property type="entry name" value="EH"/>
    <property type="match status" value="1"/>
</dbReference>
<dbReference type="EMBL" id="JARVKF010000394">
    <property type="protein sequence ID" value="KAK9418000.1"/>
    <property type="molecule type" value="Genomic_DNA"/>
</dbReference>
<organism evidence="3 4">
    <name type="scientific">Seiridium unicorne</name>
    <dbReference type="NCBI Taxonomy" id="138068"/>
    <lineage>
        <taxon>Eukaryota</taxon>
        <taxon>Fungi</taxon>
        <taxon>Dikarya</taxon>
        <taxon>Ascomycota</taxon>
        <taxon>Pezizomycotina</taxon>
        <taxon>Sordariomycetes</taxon>
        <taxon>Xylariomycetidae</taxon>
        <taxon>Amphisphaeriales</taxon>
        <taxon>Sporocadaceae</taxon>
        <taxon>Seiridium</taxon>
    </lineage>
</organism>
<reference evidence="3 4" key="1">
    <citation type="journal article" date="2024" name="J. Plant Pathol.">
        <title>Sequence and assembly of the genome of Seiridium unicorne, isolate CBS 538.82, causal agent of cypress canker disease.</title>
        <authorList>
            <person name="Scali E."/>
            <person name="Rocca G.D."/>
            <person name="Danti R."/>
            <person name="Garbelotto M."/>
            <person name="Barberini S."/>
            <person name="Baroncelli R."/>
            <person name="Emiliani G."/>
        </authorList>
    </citation>
    <scope>NUCLEOTIDE SEQUENCE [LARGE SCALE GENOMIC DNA]</scope>
    <source>
        <strain evidence="3 4">BM-138-508</strain>
    </source>
</reference>
<feature type="compositionally biased region" description="Basic and acidic residues" evidence="1">
    <location>
        <begin position="338"/>
        <end position="347"/>
    </location>
</feature>
<dbReference type="InterPro" id="IPR000261">
    <property type="entry name" value="EH_dom"/>
</dbReference>
<feature type="compositionally biased region" description="Polar residues" evidence="1">
    <location>
        <begin position="439"/>
        <end position="450"/>
    </location>
</feature>
<feature type="compositionally biased region" description="Pro residues" evidence="1">
    <location>
        <begin position="497"/>
        <end position="507"/>
    </location>
</feature>
<feature type="compositionally biased region" description="Low complexity" evidence="1">
    <location>
        <begin position="97"/>
        <end position="109"/>
    </location>
</feature>
<name>A0ABR2UTL7_9PEZI</name>
<proteinExistence type="predicted"/>
<dbReference type="SMART" id="SM00027">
    <property type="entry name" value="EH"/>
    <property type="match status" value="1"/>
</dbReference>
<keyword evidence="4" id="KW-1185">Reference proteome</keyword>
<evidence type="ECO:0000256" key="1">
    <source>
        <dbReference type="SAM" id="MobiDB-lite"/>
    </source>
</evidence>
<dbReference type="PROSITE" id="PS50031">
    <property type="entry name" value="EH"/>
    <property type="match status" value="1"/>
</dbReference>
<feature type="compositionally biased region" description="Pro residues" evidence="1">
    <location>
        <begin position="351"/>
        <end position="360"/>
    </location>
</feature>
<accession>A0ABR2UTL7</accession>
<feature type="compositionally biased region" description="Polar residues" evidence="1">
    <location>
        <begin position="140"/>
        <end position="150"/>
    </location>
</feature>